<gene>
    <name evidence="2" type="ORF">Acr_27g0001900</name>
</gene>
<organism evidence="2 3">
    <name type="scientific">Actinidia rufa</name>
    <dbReference type="NCBI Taxonomy" id="165716"/>
    <lineage>
        <taxon>Eukaryota</taxon>
        <taxon>Viridiplantae</taxon>
        <taxon>Streptophyta</taxon>
        <taxon>Embryophyta</taxon>
        <taxon>Tracheophyta</taxon>
        <taxon>Spermatophyta</taxon>
        <taxon>Magnoliopsida</taxon>
        <taxon>eudicotyledons</taxon>
        <taxon>Gunneridae</taxon>
        <taxon>Pentapetalae</taxon>
        <taxon>asterids</taxon>
        <taxon>Ericales</taxon>
        <taxon>Actinidiaceae</taxon>
        <taxon>Actinidia</taxon>
    </lineage>
</organism>
<dbReference type="EMBL" id="BJWL01000027">
    <property type="protein sequence ID" value="GFZ18451.1"/>
    <property type="molecule type" value="Genomic_DNA"/>
</dbReference>
<reference evidence="2 3" key="1">
    <citation type="submission" date="2019-07" db="EMBL/GenBank/DDBJ databases">
        <title>De Novo Assembly of kiwifruit Actinidia rufa.</title>
        <authorList>
            <person name="Sugita-Konishi S."/>
            <person name="Sato K."/>
            <person name="Mori E."/>
            <person name="Abe Y."/>
            <person name="Kisaki G."/>
            <person name="Hamano K."/>
            <person name="Suezawa K."/>
            <person name="Otani M."/>
            <person name="Fukuda T."/>
            <person name="Manabe T."/>
            <person name="Gomi K."/>
            <person name="Tabuchi M."/>
            <person name="Akimitsu K."/>
            <person name="Kataoka I."/>
        </authorList>
    </citation>
    <scope>NUCLEOTIDE SEQUENCE [LARGE SCALE GENOMIC DNA]</scope>
    <source>
        <strain evidence="3">cv. Fuchu</strain>
    </source>
</reference>
<proteinExistence type="predicted"/>
<feature type="compositionally biased region" description="Acidic residues" evidence="1">
    <location>
        <begin position="54"/>
        <end position="81"/>
    </location>
</feature>
<evidence type="ECO:0000313" key="3">
    <source>
        <dbReference type="Proteomes" id="UP000585474"/>
    </source>
</evidence>
<name>A0A7J0H5Z6_9ERIC</name>
<sequence>MKMSGFMVQVMELLLKLNEKADNVATRLLFLERKVRELKKKVQLLSMGKRTKEEDEESEEEEKEDEEESEKDDQEGNESEDAEQKVGEEDSFATESDAPSYSENQSQVCTETKGPLSS</sequence>
<feature type="compositionally biased region" description="Polar residues" evidence="1">
    <location>
        <begin position="93"/>
        <end position="118"/>
    </location>
</feature>
<comment type="caution">
    <text evidence="2">The sequence shown here is derived from an EMBL/GenBank/DDBJ whole genome shotgun (WGS) entry which is preliminary data.</text>
</comment>
<evidence type="ECO:0000313" key="2">
    <source>
        <dbReference type="EMBL" id="GFZ18451.1"/>
    </source>
</evidence>
<evidence type="ECO:0000256" key="1">
    <source>
        <dbReference type="SAM" id="MobiDB-lite"/>
    </source>
</evidence>
<dbReference type="AlphaFoldDB" id="A0A7J0H5Z6"/>
<keyword evidence="3" id="KW-1185">Reference proteome</keyword>
<protein>
    <submittedName>
        <fullName evidence="2">Uncharacterized protein</fullName>
    </submittedName>
</protein>
<feature type="region of interest" description="Disordered" evidence="1">
    <location>
        <begin position="44"/>
        <end position="118"/>
    </location>
</feature>
<dbReference type="Proteomes" id="UP000585474">
    <property type="component" value="Unassembled WGS sequence"/>
</dbReference>
<accession>A0A7J0H5Z6</accession>